<accession>A0A251VGK3</accession>
<dbReference type="EMBL" id="CM007891">
    <property type="protein sequence ID" value="OTG34062.1"/>
    <property type="molecule type" value="Genomic_DNA"/>
</dbReference>
<keyword evidence="2" id="KW-1185">Reference proteome</keyword>
<dbReference type="InParanoid" id="A0A251VGK3"/>
<protein>
    <submittedName>
        <fullName evidence="1">Uncharacterized protein</fullName>
    </submittedName>
</protein>
<evidence type="ECO:0000313" key="2">
    <source>
        <dbReference type="Proteomes" id="UP000215914"/>
    </source>
</evidence>
<proteinExistence type="predicted"/>
<reference evidence="2" key="1">
    <citation type="journal article" date="2017" name="Nature">
        <title>The sunflower genome provides insights into oil metabolism, flowering and Asterid evolution.</title>
        <authorList>
            <person name="Badouin H."/>
            <person name="Gouzy J."/>
            <person name="Grassa C.J."/>
            <person name="Murat F."/>
            <person name="Staton S.E."/>
            <person name="Cottret L."/>
            <person name="Lelandais-Briere C."/>
            <person name="Owens G.L."/>
            <person name="Carrere S."/>
            <person name="Mayjonade B."/>
            <person name="Legrand L."/>
            <person name="Gill N."/>
            <person name="Kane N.C."/>
            <person name="Bowers J.E."/>
            <person name="Hubner S."/>
            <person name="Bellec A."/>
            <person name="Berard A."/>
            <person name="Berges H."/>
            <person name="Blanchet N."/>
            <person name="Boniface M.C."/>
            <person name="Brunel D."/>
            <person name="Catrice O."/>
            <person name="Chaidir N."/>
            <person name="Claudel C."/>
            <person name="Donnadieu C."/>
            <person name="Faraut T."/>
            <person name="Fievet G."/>
            <person name="Helmstetter N."/>
            <person name="King M."/>
            <person name="Knapp S.J."/>
            <person name="Lai Z."/>
            <person name="Le Paslier M.C."/>
            <person name="Lippi Y."/>
            <person name="Lorenzon L."/>
            <person name="Mandel J.R."/>
            <person name="Marage G."/>
            <person name="Marchand G."/>
            <person name="Marquand E."/>
            <person name="Bret-Mestries E."/>
            <person name="Morien E."/>
            <person name="Nambeesan S."/>
            <person name="Nguyen T."/>
            <person name="Pegot-Espagnet P."/>
            <person name="Pouilly N."/>
            <person name="Raftis F."/>
            <person name="Sallet E."/>
            <person name="Schiex T."/>
            <person name="Thomas J."/>
            <person name="Vandecasteele C."/>
            <person name="Vares D."/>
            <person name="Vear F."/>
            <person name="Vautrin S."/>
            <person name="Crespi M."/>
            <person name="Mangin B."/>
            <person name="Burke J.M."/>
            <person name="Salse J."/>
            <person name="Munos S."/>
            <person name="Vincourt P."/>
            <person name="Rieseberg L.H."/>
            <person name="Langlade N.B."/>
        </authorList>
    </citation>
    <scope>NUCLEOTIDE SEQUENCE [LARGE SCALE GENOMIC DNA]</scope>
    <source>
        <strain evidence="2">cv. SF193</strain>
    </source>
</reference>
<dbReference type="AlphaFoldDB" id="A0A251VGK3"/>
<organism evidence="1 2">
    <name type="scientific">Helianthus annuus</name>
    <name type="common">Common sunflower</name>
    <dbReference type="NCBI Taxonomy" id="4232"/>
    <lineage>
        <taxon>Eukaryota</taxon>
        <taxon>Viridiplantae</taxon>
        <taxon>Streptophyta</taxon>
        <taxon>Embryophyta</taxon>
        <taxon>Tracheophyta</taxon>
        <taxon>Spermatophyta</taxon>
        <taxon>Magnoliopsida</taxon>
        <taxon>eudicotyledons</taxon>
        <taxon>Gunneridae</taxon>
        <taxon>Pentapetalae</taxon>
        <taxon>asterids</taxon>
        <taxon>campanulids</taxon>
        <taxon>Asterales</taxon>
        <taxon>Asteraceae</taxon>
        <taxon>Asteroideae</taxon>
        <taxon>Heliantheae alliance</taxon>
        <taxon>Heliantheae</taxon>
        <taxon>Helianthus</taxon>
    </lineage>
</organism>
<name>A0A251VGK3_HELAN</name>
<dbReference type="Proteomes" id="UP000215914">
    <property type="component" value="Chromosome 2"/>
</dbReference>
<sequence>MGLGTFLRIQSQWRIFYRKRRLGLSKGSRAIRTRTVDLLERQIFRVCIQLY</sequence>
<gene>
    <name evidence="1" type="ORF">HannXRQ_Chr02g0041521</name>
</gene>
<evidence type="ECO:0000313" key="1">
    <source>
        <dbReference type="EMBL" id="OTG34062.1"/>
    </source>
</evidence>